<name>A0A1I4E438_9ACTN</name>
<gene>
    <name evidence="2" type="ORF">SAMN05192584_111128</name>
</gene>
<sequence length="85" mass="9303">MRDRPRPSTMEGVTDQTPSQPPIIVWGVTHGDRPFRTVQLSDGTVGLAHDITDVVRLAYDAGLSPVDLDDPATVRWVGGGKYTWT</sequence>
<evidence type="ECO:0000313" key="3">
    <source>
        <dbReference type="Proteomes" id="UP000198928"/>
    </source>
</evidence>
<proteinExistence type="predicted"/>
<reference evidence="3" key="1">
    <citation type="submission" date="2016-10" db="EMBL/GenBank/DDBJ databases">
        <authorList>
            <person name="Varghese N."/>
            <person name="Submissions S."/>
        </authorList>
    </citation>
    <scope>NUCLEOTIDE SEQUENCE [LARGE SCALE GENOMIC DNA]</scope>
    <source>
        <strain evidence="3">PL19</strain>
    </source>
</reference>
<evidence type="ECO:0000313" key="2">
    <source>
        <dbReference type="EMBL" id="SFL00023.1"/>
    </source>
</evidence>
<dbReference type="AlphaFoldDB" id="A0A1I4E438"/>
<keyword evidence="3" id="KW-1185">Reference proteome</keyword>
<accession>A0A1I4E438</accession>
<evidence type="ECO:0000256" key="1">
    <source>
        <dbReference type="SAM" id="MobiDB-lite"/>
    </source>
</evidence>
<protein>
    <submittedName>
        <fullName evidence="2">Uncharacterized protein</fullName>
    </submittedName>
</protein>
<feature type="region of interest" description="Disordered" evidence="1">
    <location>
        <begin position="1"/>
        <end position="23"/>
    </location>
</feature>
<organism evidence="2 3">
    <name type="scientific">Streptomyces pini</name>
    <dbReference type="NCBI Taxonomy" id="1520580"/>
    <lineage>
        <taxon>Bacteria</taxon>
        <taxon>Bacillati</taxon>
        <taxon>Actinomycetota</taxon>
        <taxon>Actinomycetes</taxon>
        <taxon>Kitasatosporales</taxon>
        <taxon>Streptomycetaceae</taxon>
        <taxon>Streptomyces</taxon>
    </lineage>
</organism>
<dbReference type="EMBL" id="FOSG01000011">
    <property type="protein sequence ID" value="SFL00023.1"/>
    <property type="molecule type" value="Genomic_DNA"/>
</dbReference>
<dbReference type="Proteomes" id="UP000198928">
    <property type="component" value="Unassembled WGS sequence"/>
</dbReference>